<organism evidence="5 6">
    <name type="scientific">Acropora cervicornis</name>
    <name type="common">Staghorn coral</name>
    <dbReference type="NCBI Taxonomy" id="6130"/>
    <lineage>
        <taxon>Eukaryota</taxon>
        <taxon>Metazoa</taxon>
        <taxon>Cnidaria</taxon>
        <taxon>Anthozoa</taxon>
        <taxon>Hexacorallia</taxon>
        <taxon>Scleractinia</taxon>
        <taxon>Astrocoeniina</taxon>
        <taxon>Acroporidae</taxon>
        <taxon>Acropora</taxon>
    </lineage>
</organism>
<reference evidence="5" key="2">
    <citation type="journal article" date="2023" name="Science">
        <title>Genomic signatures of disease resistance in endangered staghorn corals.</title>
        <authorList>
            <person name="Vollmer S.V."/>
            <person name="Selwyn J.D."/>
            <person name="Despard B.A."/>
            <person name="Roesel C.L."/>
        </authorList>
    </citation>
    <scope>NUCLEOTIDE SEQUENCE</scope>
    <source>
        <strain evidence="5">K2</strain>
    </source>
</reference>
<comment type="caution">
    <text evidence="5">The sequence shown here is derived from an EMBL/GenBank/DDBJ whole genome shotgun (WGS) entry which is preliminary data.</text>
</comment>
<dbReference type="GO" id="GO:0012505">
    <property type="term" value="C:endomembrane system"/>
    <property type="evidence" value="ECO:0007669"/>
    <property type="project" value="UniProtKB-SubCell"/>
</dbReference>
<name>A0AAD9PRT2_ACRCE</name>
<evidence type="ECO:0000256" key="3">
    <source>
        <dbReference type="ARBA" id="ARBA00023136"/>
    </source>
</evidence>
<accession>A0AAD9PRT2</accession>
<dbReference type="Proteomes" id="UP001249851">
    <property type="component" value="Unassembled WGS sequence"/>
</dbReference>
<comment type="subcellular location">
    <subcellularLocation>
        <location evidence="1">Endomembrane system</location>
    </subcellularLocation>
</comment>
<evidence type="ECO:0000313" key="6">
    <source>
        <dbReference type="Proteomes" id="UP001249851"/>
    </source>
</evidence>
<feature type="domain" description="Gasdermin pore forming" evidence="4">
    <location>
        <begin position="4"/>
        <end position="180"/>
    </location>
</feature>
<protein>
    <submittedName>
        <fullName evidence="5">Pejvakin</fullName>
    </submittedName>
</protein>
<dbReference type="Pfam" id="PF04598">
    <property type="entry name" value="Gasdermin"/>
    <property type="match status" value="1"/>
</dbReference>
<reference evidence="5" key="1">
    <citation type="journal article" date="2023" name="G3 (Bethesda)">
        <title>Whole genome assembly and annotation of the endangered Caribbean coral Acropora cervicornis.</title>
        <authorList>
            <person name="Selwyn J.D."/>
            <person name="Vollmer S.V."/>
        </authorList>
    </citation>
    <scope>NUCLEOTIDE SEQUENCE</scope>
    <source>
        <strain evidence="5">K2</strain>
    </source>
</reference>
<evidence type="ECO:0000313" key="5">
    <source>
        <dbReference type="EMBL" id="KAK2547716.1"/>
    </source>
</evidence>
<comment type="similarity">
    <text evidence="2">Belongs to the gasdermin family.</text>
</comment>
<evidence type="ECO:0000256" key="2">
    <source>
        <dbReference type="ARBA" id="ARBA00009279"/>
    </source>
</evidence>
<dbReference type="AlphaFoldDB" id="A0AAD9PRT2"/>
<dbReference type="InterPro" id="IPR040460">
    <property type="entry name" value="Gasdermin_pore"/>
</dbReference>
<proteinExistence type="inferred from homology"/>
<keyword evidence="6" id="KW-1185">Reference proteome</keyword>
<sequence length="555" mass="62366">MAVFECCTKQFVKDTGRLTLRPVVDLNSAIRFNILCVVIKKRSRWIWKSVKYEATPFTLNEILTKPVDCVSKFEKSVFIRNYKNEPKFDVKGKLGGKLAQYFGIDASSIDSFTVDMNVGTVTKREVKWDVLNQLLADNTLNVDHEFVQTILGKPRRSLCIVYETVSTGRDADVDSDADQEGFACYEMTIDAGLGTFQLVLPDSIDGGDPQDFKKRCVFDEPDGQNDKALAALFDDLFNSPYCSKIVQAFREILAYPSAIPPLRDLLEQALSCCEEKNVKALALAEFKTGVGAGYKSCEDLLTLLGFKLEDDMKFTEEVSLGVLHCCTGLAEALVELSSQQCKTIKEVTAQYKEPLLYLLKNTMYERVTSADDKLFERVWTHSSNPAKEFLLTLGFEQVTKGNDKLLVLQYEFEHIPLEDLEQAFSCCEEKNVKALALAEFKAGVGAGYKSCEDLLTLLGFKLEDDMKFTEEVSLGVLHCCTGLAEAHLKNMMYKRVTSADDKLFETVWTHSSNPAKEFLLTLGFEQVTKGNDKLLVLQYEFEHIESGILMSGSRR</sequence>
<dbReference type="GO" id="GO:0005737">
    <property type="term" value="C:cytoplasm"/>
    <property type="evidence" value="ECO:0007669"/>
    <property type="project" value="TreeGrafter"/>
</dbReference>
<gene>
    <name evidence="5" type="ORF">P5673_032236</name>
</gene>
<dbReference type="PANTHER" id="PTHR15207">
    <property type="entry name" value="NONSYNDROMIC HEARING IMPAIRMENT PROTEIN"/>
    <property type="match status" value="1"/>
</dbReference>
<keyword evidence="3" id="KW-0472">Membrane</keyword>
<dbReference type="InterPro" id="IPR042377">
    <property type="entry name" value="GSDME"/>
</dbReference>
<dbReference type="EMBL" id="JARQWQ010000170">
    <property type="protein sequence ID" value="KAK2547716.1"/>
    <property type="molecule type" value="Genomic_DNA"/>
</dbReference>
<dbReference type="GO" id="GO:0012501">
    <property type="term" value="P:programmed cell death"/>
    <property type="evidence" value="ECO:0007669"/>
    <property type="project" value="InterPro"/>
</dbReference>
<evidence type="ECO:0000259" key="4">
    <source>
        <dbReference type="Pfam" id="PF04598"/>
    </source>
</evidence>
<evidence type="ECO:0000256" key="1">
    <source>
        <dbReference type="ARBA" id="ARBA00004308"/>
    </source>
</evidence>
<dbReference type="PANTHER" id="PTHR15207:SF3">
    <property type="entry name" value="DEAFNESS, AUTOSOMAL DOMINANT 5-RELATED"/>
    <property type="match status" value="1"/>
</dbReference>